<accession>A0A380LKR8</accession>
<dbReference type="GeneID" id="77462368"/>
<gene>
    <name evidence="2" type="ORF">NCTC11087_01415</name>
</gene>
<evidence type="ECO:0000313" key="3">
    <source>
        <dbReference type="Proteomes" id="UP000255523"/>
    </source>
</evidence>
<dbReference type="EMBL" id="UHFX01000003">
    <property type="protein sequence ID" value="SUO04494.1"/>
    <property type="molecule type" value="Genomic_DNA"/>
</dbReference>
<feature type="domain" description="HTH cro/C1-type" evidence="1">
    <location>
        <begin position="7"/>
        <end position="63"/>
    </location>
</feature>
<dbReference type="Proteomes" id="UP000255523">
    <property type="component" value="Unassembled WGS sequence"/>
</dbReference>
<dbReference type="SUPFAM" id="SSF47413">
    <property type="entry name" value="lambda repressor-like DNA-binding domains"/>
    <property type="match status" value="1"/>
</dbReference>
<organism evidence="2 3">
    <name type="scientific">Faecalicoccus pleomorphus</name>
    <dbReference type="NCBI Taxonomy" id="1323"/>
    <lineage>
        <taxon>Bacteria</taxon>
        <taxon>Bacillati</taxon>
        <taxon>Bacillota</taxon>
        <taxon>Erysipelotrichia</taxon>
        <taxon>Erysipelotrichales</taxon>
        <taxon>Erysipelotrichaceae</taxon>
        <taxon>Faecalicoccus</taxon>
    </lineage>
</organism>
<dbReference type="RefSeq" id="WP_022789545.1">
    <property type="nucleotide sequence ID" value="NZ_UHFX01000003.1"/>
</dbReference>
<sequence>MSEFSEMLESYVTTKKVNKYQMAKYLSIDRSSLHKIIQGQRNAPSKDLVKRMGKYLELSPYETSELLELYSISLVSPERYYRRKNVYSFLSSFHAQPLKIEMPGFQKSDFQIQDKEVVPFSGTRQSLEYLIYHLVTKENENGKGMIKFLGTPQLPGFSNMFPLIKGKTVLRHILSFSKYDSILEIRDDHNFQSLSQIISLYAQFANRGVRYETAYYYGTDFSHSAFPPFPYMIVTSQYALSLSGDYQNGLLYKDSETVNYLNQTFDALYEKTTPLLVPIQDLTSQLALNQKIMSCKSDSEILFQLVPCLVPFIQKIDIRKYLLDDMAQKEYFISAFTTYIQNLIHRHEQIHPLHFCSLNGIRRFLEKGVFDEFSTDFYRPLDKVDRKKVVQQFLKYAYIYDLRLLREDLGELSNGLKVYLSDSLGYIQFMSSDGNVIVLTLENPNFLSSFKDYFESMDEDLYYPKEEALILIQKLLNQY</sequence>
<name>A0A380LKR8_9FIRM</name>
<reference evidence="2 3" key="1">
    <citation type="submission" date="2018-06" db="EMBL/GenBank/DDBJ databases">
        <authorList>
            <consortium name="Pathogen Informatics"/>
            <person name="Doyle S."/>
        </authorList>
    </citation>
    <scope>NUCLEOTIDE SEQUENCE [LARGE SCALE GENOMIC DNA]</scope>
    <source>
        <strain evidence="2 3">NCTC11087</strain>
    </source>
</reference>
<proteinExistence type="predicted"/>
<dbReference type="InterPro" id="IPR010982">
    <property type="entry name" value="Lambda_DNA-bd_dom_sf"/>
</dbReference>
<dbReference type="OrthoDB" id="1969474at2"/>
<evidence type="ECO:0000313" key="2">
    <source>
        <dbReference type="EMBL" id="SUO04494.1"/>
    </source>
</evidence>
<keyword evidence="3" id="KW-1185">Reference proteome</keyword>
<protein>
    <recommendedName>
        <fullName evidence="1">HTH cro/C1-type domain-containing protein</fullName>
    </recommendedName>
</protein>
<dbReference type="InterPro" id="IPR001387">
    <property type="entry name" value="Cro/C1-type_HTH"/>
</dbReference>
<dbReference type="GO" id="GO:0003677">
    <property type="term" value="F:DNA binding"/>
    <property type="evidence" value="ECO:0007669"/>
    <property type="project" value="InterPro"/>
</dbReference>
<dbReference type="AlphaFoldDB" id="A0A380LKR8"/>
<evidence type="ECO:0000259" key="1">
    <source>
        <dbReference type="SMART" id="SM00530"/>
    </source>
</evidence>
<dbReference type="SMART" id="SM00530">
    <property type="entry name" value="HTH_XRE"/>
    <property type="match status" value="1"/>
</dbReference>